<dbReference type="PATRIC" id="fig|866895.3.peg.3302"/>
<accession>I0JR41</accession>
<dbReference type="RefSeq" id="WP_014644499.1">
    <property type="nucleotide sequence ID" value="NC_017668.1"/>
</dbReference>
<proteinExistence type="predicted"/>
<dbReference type="KEGG" id="hhd:HBHAL_4269"/>
<evidence type="ECO:0000313" key="1">
    <source>
        <dbReference type="EMBL" id="CCG46611.1"/>
    </source>
</evidence>
<organism evidence="1 2">
    <name type="scientific">Halobacillus halophilus (strain ATCC 35676 / DSM 2266 / JCM 20832 / KCTC 3685 / LMG 17431 / NBRC 102448 / NCIMB 2269)</name>
    <name type="common">Sporosarcina halophila</name>
    <dbReference type="NCBI Taxonomy" id="866895"/>
    <lineage>
        <taxon>Bacteria</taxon>
        <taxon>Bacillati</taxon>
        <taxon>Bacillota</taxon>
        <taxon>Bacilli</taxon>
        <taxon>Bacillales</taxon>
        <taxon>Bacillaceae</taxon>
        <taxon>Halobacillus</taxon>
    </lineage>
</organism>
<protein>
    <submittedName>
        <fullName evidence="1">Uncharacterized protein</fullName>
    </submittedName>
</protein>
<sequence length="55" mass="6630">MWAKKAVMIKIINGRKIRLVEPYPSTAFDQLMEFADKHEVELHKTRDYLILERKK</sequence>
<gene>
    <name evidence="1" type="ordered locus">HBHAL_4269</name>
</gene>
<dbReference type="HOGENOM" id="CLU_3025990_0_0_9"/>
<evidence type="ECO:0000313" key="2">
    <source>
        <dbReference type="Proteomes" id="UP000007397"/>
    </source>
</evidence>
<name>I0JR41_HALH3</name>
<dbReference type="EMBL" id="HE717023">
    <property type="protein sequence ID" value="CCG46611.1"/>
    <property type="molecule type" value="Genomic_DNA"/>
</dbReference>
<dbReference type="AlphaFoldDB" id="I0JR41"/>
<keyword evidence="2" id="KW-1185">Reference proteome</keyword>
<dbReference type="Proteomes" id="UP000007397">
    <property type="component" value="Chromosome"/>
</dbReference>
<reference evidence="1 2" key="1">
    <citation type="journal article" date="2013" name="Environ. Microbiol.">
        <title>Chloride and organic osmolytes: a hybrid strategy to cope with elevated salinities by the moderately halophilic, chloride-dependent bacterium Halobacillus halophilus.</title>
        <authorList>
            <person name="Saum S.H."/>
            <person name="Pfeiffer F."/>
            <person name="Palm P."/>
            <person name="Rampp M."/>
            <person name="Schuster S.C."/>
            <person name="Muller V."/>
            <person name="Oesterhelt D."/>
        </authorList>
    </citation>
    <scope>NUCLEOTIDE SEQUENCE [LARGE SCALE GENOMIC DNA]</scope>
    <source>
        <strain evidence="2">ATCC 35676 / DSM 2266 / JCM 20832 / KCTC 3685 / LMG 17431 / NBRC 102448 / NCIMB 2269</strain>
    </source>
</reference>